<dbReference type="RefSeq" id="WP_345689481.1">
    <property type="nucleotide sequence ID" value="NZ_BAABRO010000035.1"/>
</dbReference>
<name>A0ABP9W145_9BACT</name>
<evidence type="ECO:0008006" key="3">
    <source>
        <dbReference type="Google" id="ProtNLM"/>
    </source>
</evidence>
<gene>
    <name evidence="1" type="ORF">Rcae01_06591</name>
</gene>
<evidence type="ECO:0000313" key="2">
    <source>
        <dbReference type="Proteomes" id="UP001416858"/>
    </source>
</evidence>
<dbReference type="Proteomes" id="UP001416858">
    <property type="component" value="Unassembled WGS sequence"/>
</dbReference>
<keyword evidence="2" id="KW-1185">Reference proteome</keyword>
<protein>
    <recommendedName>
        <fullName evidence="3">Glycosyl transferases group 1</fullName>
    </recommendedName>
</protein>
<dbReference type="SUPFAM" id="SSF53756">
    <property type="entry name" value="UDP-Glycosyltransferase/glycogen phosphorylase"/>
    <property type="match status" value="1"/>
</dbReference>
<organism evidence="1 2">
    <name type="scientific">Novipirellula caenicola</name>
    <dbReference type="NCBI Taxonomy" id="1536901"/>
    <lineage>
        <taxon>Bacteria</taxon>
        <taxon>Pseudomonadati</taxon>
        <taxon>Planctomycetota</taxon>
        <taxon>Planctomycetia</taxon>
        <taxon>Pirellulales</taxon>
        <taxon>Pirellulaceae</taxon>
        <taxon>Novipirellula</taxon>
    </lineage>
</organism>
<comment type="caution">
    <text evidence="1">The sequence shown here is derived from an EMBL/GenBank/DDBJ whole genome shotgun (WGS) entry which is preliminary data.</text>
</comment>
<reference evidence="1 2" key="1">
    <citation type="submission" date="2024-02" db="EMBL/GenBank/DDBJ databases">
        <title>Rhodopirellula caenicola NBRC 110016.</title>
        <authorList>
            <person name="Ichikawa N."/>
            <person name="Katano-Makiyama Y."/>
            <person name="Hidaka K."/>
        </authorList>
    </citation>
    <scope>NUCLEOTIDE SEQUENCE [LARGE SCALE GENOMIC DNA]</scope>
    <source>
        <strain evidence="1 2">NBRC 110016</strain>
    </source>
</reference>
<sequence>MSTRDRLLIVEEALRDQEGHWFEYNRATKAAVGKVGKTKVEMLGNITMVDSVAHELGAKPHFRFTVWDQIYNHPQAWKRYLGILQHNRRLYQDLSSHFANAEYCDTVFAPTVVLHHFLGYYKFTKKFGGKKFRQLVLLVRNNIAIYDSDGNRTFRSTAKFWKWAIQRFQPMINSGLVRFVTDSERLADEYEELTGIRFQALPHPSLIGIYAPSDGAKVSGDVAQPKGVRLFLPGPARYEKGADRLVEAAKLLDKRDDLPPIEIVLQWSSAFSLPDGSELGPSDLSKLGLEKVTFDIIEKPLDSDSYHKQLLRADLIVLPYRREAYFARISGVAVEAMMLGKPILYTSNTWVGTIAERFGCGIAMENNTMGVRDAIVLAAGQLHAICSDSQSAKLKVSEFFSANSFASILIGNRQQTT</sequence>
<evidence type="ECO:0000313" key="1">
    <source>
        <dbReference type="EMBL" id="GAA5511078.1"/>
    </source>
</evidence>
<accession>A0ABP9W145</accession>
<dbReference type="Gene3D" id="3.40.50.2000">
    <property type="entry name" value="Glycogen Phosphorylase B"/>
    <property type="match status" value="1"/>
</dbReference>
<proteinExistence type="predicted"/>
<dbReference type="EMBL" id="BAABRO010000035">
    <property type="protein sequence ID" value="GAA5511078.1"/>
    <property type="molecule type" value="Genomic_DNA"/>
</dbReference>